<dbReference type="OMA" id="GHARPTM"/>
<protein>
    <recommendedName>
        <fullName evidence="3">Serine-threonine/tyrosine-protein kinase catalytic domain-containing protein</fullName>
    </recommendedName>
</protein>
<dbReference type="EnsemblPlants" id="OPUNC09G11980.1">
    <property type="protein sequence ID" value="OPUNC09G11980.1"/>
    <property type="gene ID" value="OPUNC09G11980"/>
</dbReference>
<proteinExistence type="predicted"/>
<evidence type="ECO:0000313" key="2">
    <source>
        <dbReference type="Proteomes" id="UP000026962"/>
    </source>
</evidence>
<dbReference type="Proteomes" id="UP000026962">
    <property type="component" value="Chromosome 9"/>
</dbReference>
<name>A0A0E0M2B0_ORYPU</name>
<dbReference type="Gramene" id="OPUNC09G11980.1">
    <property type="protein sequence ID" value="OPUNC09G11980.1"/>
    <property type="gene ID" value="OPUNC09G11980"/>
</dbReference>
<dbReference type="STRING" id="4537.A0A0E0M2B0"/>
<keyword evidence="2" id="KW-1185">Reference proteome</keyword>
<reference evidence="1" key="2">
    <citation type="submission" date="2018-05" db="EMBL/GenBank/DDBJ databases">
        <title>OpunRS2 (Oryza punctata Reference Sequence Version 2).</title>
        <authorList>
            <person name="Zhang J."/>
            <person name="Kudrna D."/>
            <person name="Lee S."/>
            <person name="Talag J."/>
            <person name="Welchert J."/>
            <person name="Wing R.A."/>
        </authorList>
    </citation>
    <scope>NUCLEOTIDE SEQUENCE [LARGE SCALE GENOMIC DNA]</scope>
</reference>
<organism evidence="1">
    <name type="scientific">Oryza punctata</name>
    <name type="common">Red rice</name>
    <dbReference type="NCBI Taxonomy" id="4537"/>
    <lineage>
        <taxon>Eukaryota</taxon>
        <taxon>Viridiplantae</taxon>
        <taxon>Streptophyta</taxon>
        <taxon>Embryophyta</taxon>
        <taxon>Tracheophyta</taxon>
        <taxon>Spermatophyta</taxon>
        <taxon>Magnoliopsida</taxon>
        <taxon>Liliopsida</taxon>
        <taxon>Poales</taxon>
        <taxon>Poaceae</taxon>
        <taxon>BOP clade</taxon>
        <taxon>Oryzoideae</taxon>
        <taxon>Oryzeae</taxon>
        <taxon>Oryzinae</taxon>
        <taxon>Oryza</taxon>
    </lineage>
</organism>
<accession>A0A0E0M2B0</accession>
<reference evidence="1" key="1">
    <citation type="submission" date="2015-04" db="UniProtKB">
        <authorList>
            <consortium name="EnsemblPlants"/>
        </authorList>
    </citation>
    <scope>IDENTIFICATION</scope>
</reference>
<evidence type="ECO:0008006" key="3">
    <source>
        <dbReference type="Google" id="ProtNLM"/>
    </source>
</evidence>
<dbReference type="HOGENOM" id="CLU_2254550_0_0_1"/>
<dbReference type="AlphaFoldDB" id="A0A0E0M2B0"/>
<evidence type="ECO:0000313" key="1">
    <source>
        <dbReference type="EnsemblPlants" id="OPUNC09G11980.1"/>
    </source>
</evidence>
<sequence length="104" mass="11606">MSEDKLSKILDPQVILERAEDVDLVAALAVQCLRLNGHARPTMKKVEMRLQRLSGEDSNTVQGSKIELYHDVSAQMSITKDSSSSKQCNIEEDALLSTSFPRCR</sequence>